<dbReference type="Pfam" id="PF00593">
    <property type="entry name" value="TonB_dep_Rec_b-barrel"/>
    <property type="match status" value="1"/>
</dbReference>
<name>A0A1I1W9M8_9BACT</name>
<dbReference type="InterPro" id="IPR036942">
    <property type="entry name" value="Beta-barrel_TonB_sf"/>
</dbReference>
<evidence type="ECO:0000256" key="3">
    <source>
        <dbReference type="ARBA" id="ARBA00022452"/>
    </source>
</evidence>
<dbReference type="GO" id="GO:0044718">
    <property type="term" value="P:siderophore transmembrane transport"/>
    <property type="evidence" value="ECO:0007669"/>
    <property type="project" value="TreeGrafter"/>
</dbReference>
<keyword evidence="7 10" id="KW-0472">Membrane</keyword>
<dbReference type="EMBL" id="FOMX01000006">
    <property type="protein sequence ID" value="SFD91915.1"/>
    <property type="molecule type" value="Genomic_DNA"/>
</dbReference>
<feature type="compositionally biased region" description="Low complexity" evidence="11">
    <location>
        <begin position="39"/>
        <end position="63"/>
    </location>
</feature>
<feature type="region of interest" description="Disordered" evidence="11">
    <location>
        <begin position="1"/>
        <end position="94"/>
    </location>
</feature>
<protein>
    <submittedName>
        <fullName evidence="14">Iron complex outermembrane recepter protein</fullName>
    </submittedName>
</protein>
<dbReference type="Gene3D" id="2.170.130.10">
    <property type="entry name" value="TonB-dependent receptor, plug domain"/>
    <property type="match status" value="1"/>
</dbReference>
<evidence type="ECO:0000256" key="10">
    <source>
        <dbReference type="RuleBase" id="RU003357"/>
    </source>
</evidence>
<keyword evidence="4" id="KW-0812">Transmembrane</keyword>
<keyword evidence="3" id="KW-1134">Transmembrane beta strand</keyword>
<proteinExistence type="inferred from homology"/>
<keyword evidence="9" id="KW-0998">Cell outer membrane</keyword>
<dbReference type="SUPFAM" id="SSF56935">
    <property type="entry name" value="Porins"/>
    <property type="match status" value="1"/>
</dbReference>
<dbReference type="InterPro" id="IPR037066">
    <property type="entry name" value="Plug_dom_sf"/>
</dbReference>
<evidence type="ECO:0000256" key="11">
    <source>
        <dbReference type="SAM" id="MobiDB-lite"/>
    </source>
</evidence>
<accession>A0A1I1W9M8</accession>
<dbReference type="Pfam" id="PF07715">
    <property type="entry name" value="Plug"/>
    <property type="match status" value="1"/>
</dbReference>
<dbReference type="AlphaFoldDB" id="A0A1I1W9M8"/>
<evidence type="ECO:0000256" key="9">
    <source>
        <dbReference type="ARBA" id="ARBA00023237"/>
    </source>
</evidence>
<keyword evidence="8" id="KW-0675">Receptor</keyword>
<gene>
    <name evidence="14" type="ORF">SAMN02745121_02194</name>
</gene>
<dbReference type="STRING" id="54.SAMN02745121_02194"/>
<keyword evidence="2" id="KW-0813">Transport</keyword>
<feature type="compositionally biased region" description="Low complexity" evidence="11">
    <location>
        <begin position="1"/>
        <end position="10"/>
    </location>
</feature>
<feature type="compositionally biased region" description="Low complexity" evidence="11">
    <location>
        <begin position="18"/>
        <end position="28"/>
    </location>
</feature>
<evidence type="ECO:0000256" key="8">
    <source>
        <dbReference type="ARBA" id="ARBA00023170"/>
    </source>
</evidence>
<dbReference type="PANTHER" id="PTHR30069">
    <property type="entry name" value="TONB-DEPENDENT OUTER MEMBRANE RECEPTOR"/>
    <property type="match status" value="1"/>
</dbReference>
<dbReference type="GO" id="GO:0015344">
    <property type="term" value="F:siderophore uptake transmembrane transporter activity"/>
    <property type="evidence" value="ECO:0007669"/>
    <property type="project" value="TreeGrafter"/>
</dbReference>
<keyword evidence="15" id="KW-1185">Reference proteome</keyword>
<reference evidence="15" key="1">
    <citation type="submission" date="2016-10" db="EMBL/GenBank/DDBJ databases">
        <authorList>
            <person name="Varghese N."/>
            <person name="Submissions S."/>
        </authorList>
    </citation>
    <scope>NUCLEOTIDE SEQUENCE [LARGE SCALE GENOMIC DNA]</scope>
    <source>
        <strain evidence="15">ATCC 25963</strain>
    </source>
</reference>
<sequence>MIPSAAARGSASRDGRSASDGAESAGAALRHEEEAARSTDPTRAGDGATDATRAGDGAAAAGPAKHREPAARPSPAGRARGRAGPYRTVVRAGDGDGLDAQRRLDAQRPGFHTAIELAAERGARSADGLPEILARSAGATVRSLGGLGQYSALSLRGSSAQQVALFLDGVPLSAGSGGVVNLADLPLDALGAVTIYRGLVPIAYGGAALGGAVDLGSDLRCAPAPRLRAVVGAGSFAAREARVGATVPLVARSSRHARSGMPRKTSAAHCLDVRAGYTGSAGDFRFHNIGETPLDPSDDRLDRRVNNGYDRALAQVAVHGRVGDLRYSVQELVFVKEQGVPSMATGAQARHTRLGTVAARTVARVRRTWPAGHVEGVFGVLAEQVRFRDPAGEIGLARDDQRTRALDLYASPRGRVGVWRGAEIGLVADVRGELVRVDERAASTGPLGATGDADRRRVAGGLGLELDQRLLAGRLQLAPAVRLDVLRSAFAVPAGQGEQSDEGRDHTSFGVSPRLGMRLSLRPGISLRASAGRYFRPPTLVELFGDRGYAVGNEGLRPERGTGLDGGLVVGTPPARTSLYAHAAGFVTWSEDLIAWTQTGPYLRPTNLDRARVAGLEAAAALRLLGGDLELRGNYTLLATRNGSAEPSMRGQPLPGRPRHELFVQVVAGHAYDLRGREFFPRLGATFEHAARTFLDPSGRFEVPARTLVGAFLELHLLQRIHLALEVRNLLGARVAAWRPPVAGGPTVTVPISDFFFFPLPGTSLWTTLRVDLQPSRRPRTTERPS</sequence>
<evidence type="ECO:0000313" key="15">
    <source>
        <dbReference type="Proteomes" id="UP000199400"/>
    </source>
</evidence>
<evidence type="ECO:0000256" key="7">
    <source>
        <dbReference type="ARBA" id="ARBA00023136"/>
    </source>
</evidence>
<comment type="similarity">
    <text evidence="10">Belongs to the TonB-dependent receptor family.</text>
</comment>
<dbReference type="PANTHER" id="PTHR30069:SF29">
    <property type="entry name" value="HEMOGLOBIN AND HEMOGLOBIN-HAPTOGLOBIN-BINDING PROTEIN 1-RELATED"/>
    <property type="match status" value="1"/>
</dbReference>
<evidence type="ECO:0000256" key="6">
    <source>
        <dbReference type="ARBA" id="ARBA00023077"/>
    </source>
</evidence>
<evidence type="ECO:0000256" key="2">
    <source>
        <dbReference type="ARBA" id="ARBA00022448"/>
    </source>
</evidence>
<comment type="subcellular location">
    <subcellularLocation>
        <location evidence="1">Cell outer membrane</location>
        <topology evidence="1">Multi-pass membrane protein</topology>
    </subcellularLocation>
</comment>
<keyword evidence="5" id="KW-0732">Signal</keyword>
<feature type="compositionally biased region" description="Low complexity" evidence="11">
    <location>
        <begin position="71"/>
        <end position="85"/>
    </location>
</feature>
<evidence type="ECO:0000256" key="1">
    <source>
        <dbReference type="ARBA" id="ARBA00004571"/>
    </source>
</evidence>
<dbReference type="Gene3D" id="2.40.170.20">
    <property type="entry name" value="TonB-dependent receptor, beta-barrel domain"/>
    <property type="match status" value="1"/>
</dbReference>
<evidence type="ECO:0000256" key="4">
    <source>
        <dbReference type="ARBA" id="ARBA00022692"/>
    </source>
</evidence>
<feature type="domain" description="TonB-dependent receptor-like beta-barrel" evidence="12">
    <location>
        <begin position="439"/>
        <end position="730"/>
    </location>
</feature>
<keyword evidence="6 10" id="KW-0798">TonB box</keyword>
<organism evidence="14 15">
    <name type="scientific">Nannocystis exedens</name>
    <dbReference type="NCBI Taxonomy" id="54"/>
    <lineage>
        <taxon>Bacteria</taxon>
        <taxon>Pseudomonadati</taxon>
        <taxon>Myxococcota</taxon>
        <taxon>Polyangia</taxon>
        <taxon>Nannocystales</taxon>
        <taxon>Nannocystaceae</taxon>
        <taxon>Nannocystis</taxon>
    </lineage>
</organism>
<evidence type="ECO:0000256" key="5">
    <source>
        <dbReference type="ARBA" id="ARBA00022729"/>
    </source>
</evidence>
<evidence type="ECO:0000313" key="14">
    <source>
        <dbReference type="EMBL" id="SFD91915.1"/>
    </source>
</evidence>
<feature type="domain" description="TonB-dependent receptor plug" evidence="13">
    <location>
        <begin position="124"/>
        <end position="212"/>
    </location>
</feature>
<dbReference type="InterPro" id="IPR039426">
    <property type="entry name" value="TonB-dep_rcpt-like"/>
</dbReference>
<evidence type="ECO:0000259" key="12">
    <source>
        <dbReference type="Pfam" id="PF00593"/>
    </source>
</evidence>
<evidence type="ECO:0000259" key="13">
    <source>
        <dbReference type="Pfam" id="PF07715"/>
    </source>
</evidence>
<dbReference type="Proteomes" id="UP000199400">
    <property type="component" value="Unassembled WGS sequence"/>
</dbReference>
<dbReference type="InterPro" id="IPR000531">
    <property type="entry name" value="Beta-barrel_TonB"/>
</dbReference>
<dbReference type="GO" id="GO:0009279">
    <property type="term" value="C:cell outer membrane"/>
    <property type="evidence" value="ECO:0007669"/>
    <property type="project" value="UniProtKB-SubCell"/>
</dbReference>
<dbReference type="InterPro" id="IPR012910">
    <property type="entry name" value="Plug_dom"/>
</dbReference>